<dbReference type="EC" id="2.7.1.158" evidence="3 9"/>
<organism evidence="11 12">
    <name type="scientific">Geosmithia morbida</name>
    <dbReference type="NCBI Taxonomy" id="1094350"/>
    <lineage>
        <taxon>Eukaryota</taxon>
        <taxon>Fungi</taxon>
        <taxon>Dikarya</taxon>
        <taxon>Ascomycota</taxon>
        <taxon>Pezizomycotina</taxon>
        <taxon>Sordariomycetes</taxon>
        <taxon>Hypocreomycetidae</taxon>
        <taxon>Hypocreales</taxon>
        <taxon>Bionectriaceae</taxon>
        <taxon>Geosmithia</taxon>
    </lineage>
</organism>
<sequence length="601" mass="67098">MAWEKYPSSRIANTTTVTTTTTTTDYDYPNPRTPTHTPSARLPTSQSHYRRGHGHGTNGSINSNGSGSSAGSTISGNGMTTSNAVAACYFPVYTVSGHESWISRRDMDYLKQLANKAGADPSQQHHSDCRIARSGDGNNTCIKIKALPRSYKLGELVGEGAANAVFELKLPDGEYFRHEDGLLMRVAKAPVRPDFPKFDHVEQQWHYHTRIKPILGHYVLHSELAVIRGSGIVDAMNDYLRRHDQSRKQKFRGTFVDQSDWAFLLEDMRPEDDEALLVEFKPKWLSQSPSAPSSAIRCRQCAKELRDYVSDPDPRKPVPTKAKPCPLTLGRDEYNLVRIESAYRLLPELDEPSSTSVDEGSGTSSNDISQQQKQHRLNATLGLLRDEPALKILREAQERYDKVGPLRADESDADFSLAMTLRDCTCLAQIQMVPTPSSSNYTSTASNDHHHGATSAPAREPIPPLKTRFVDFDMKSSKHRMSNWRNTERTLIEHGFYTAHRISCRGVIYRPPTMCVLELQEQQQERGGTSREQGSTPVQEELICIIDKDEGDDAEASQPYKAGDGWSKVYTVRTDAAKLQECLEGQLAKPFGPSGQQSRGR</sequence>
<dbReference type="GO" id="GO:0035299">
    <property type="term" value="F:inositol-1,3,4,5,6-pentakisphosphate 2-kinase activity"/>
    <property type="evidence" value="ECO:0007669"/>
    <property type="project" value="UniProtKB-EC"/>
</dbReference>
<protein>
    <recommendedName>
        <fullName evidence="4 9">Inositol-pentakisphosphate 2-kinase</fullName>
        <ecNumber evidence="3 9">2.7.1.158</ecNumber>
    </recommendedName>
</protein>
<evidence type="ECO:0000256" key="3">
    <source>
        <dbReference type="ARBA" id="ARBA00012023"/>
    </source>
</evidence>
<evidence type="ECO:0000256" key="2">
    <source>
        <dbReference type="ARBA" id="ARBA00008305"/>
    </source>
</evidence>
<evidence type="ECO:0000256" key="5">
    <source>
        <dbReference type="ARBA" id="ARBA00022679"/>
    </source>
</evidence>
<proteinExistence type="inferred from homology"/>
<evidence type="ECO:0000256" key="9">
    <source>
        <dbReference type="RuleBase" id="RU364126"/>
    </source>
</evidence>
<evidence type="ECO:0000256" key="1">
    <source>
        <dbReference type="ARBA" id="ARBA00003979"/>
    </source>
</evidence>
<dbReference type="RefSeq" id="XP_035319986.1">
    <property type="nucleotide sequence ID" value="XM_035464276.1"/>
</dbReference>
<dbReference type="AlphaFoldDB" id="A0A9P4YUN3"/>
<dbReference type="GO" id="GO:0005524">
    <property type="term" value="F:ATP binding"/>
    <property type="evidence" value="ECO:0007669"/>
    <property type="project" value="UniProtKB-KW"/>
</dbReference>
<dbReference type="InterPro" id="IPR009286">
    <property type="entry name" value="Ins_P5_2-kin"/>
</dbReference>
<comment type="domain">
    <text evidence="9">The EXKPK motif is conserved in inositol-pentakisphosphate 2-kinases of both family 1 and 2.</text>
</comment>
<evidence type="ECO:0000256" key="6">
    <source>
        <dbReference type="ARBA" id="ARBA00022741"/>
    </source>
</evidence>
<dbReference type="GO" id="GO:0032958">
    <property type="term" value="P:inositol phosphate biosynthetic process"/>
    <property type="evidence" value="ECO:0007669"/>
    <property type="project" value="TreeGrafter"/>
</dbReference>
<dbReference type="GeneID" id="55968526"/>
<evidence type="ECO:0000256" key="4">
    <source>
        <dbReference type="ARBA" id="ARBA00014846"/>
    </source>
</evidence>
<dbReference type="OrthoDB" id="272370at2759"/>
<gene>
    <name evidence="11" type="ORF">GMORB2_2296</name>
</gene>
<comment type="similarity">
    <text evidence="2">Belongs to the IPK1 type 1 family.</text>
</comment>
<dbReference type="GO" id="GO:0005634">
    <property type="term" value="C:nucleus"/>
    <property type="evidence" value="ECO:0007669"/>
    <property type="project" value="TreeGrafter"/>
</dbReference>
<dbReference type="EMBL" id="JAANYQ010000013">
    <property type="protein sequence ID" value="KAF4121334.1"/>
    <property type="molecule type" value="Genomic_DNA"/>
</dbReference>
<feature type="compositionally biased region" description="Low complexity" evidence="10">
    <location>
        <begin position="14"/>
        <end position="24"/>
    </location>
</feature>
<feature type="compositionally biased region" description="Low complexity" evidence="10">
    <location>
        <begin position="58"/>
        <end position="74"/>
    </location>
</feature>
<feature type="region of interest" description="Disordered" evidence="10">
    <location>
        <begin position="435"/>
        <end position="463"/>
    </location>
</feature>
<reference evidence="11" key="1">
    <citation type="submission" date="2020-03" db="EMBL/GenBank/DDBJ databases">
        <title>Site-based positive gene gene selection in Geosmithia morbida across the United States reveals a broad range of putative effectors and factors for local host and environmental adapation.</title>
        <authorList>
            <person name="Onufrak A."/>
            <person name="Murdoch R.W."/>
            <person name="Gazis R."/>
            <person name="Huff M."/>
            <person name="Staton M."/>
            <person name="Klingeman W."/>
            <person name="Hadziabdic D."/>
        </authorList>
    </citation>
    <scope>NUCLEOTIDE SEQUENCE</scope>
    <source>
        <strain evidence="11">1262</strain>
    </source>
</reference>
<evidence type="ECO:0000256" key="7">
    <source>
        <dbReference type="ARBA" id="ARBA00022777"/>
    </source>
</evidence>
<feature type="region of interest" description="Disordered" evidence="10">
    <location>
        <begin position="1"/>
        <end position="74"/>
    </location>
</feature>
<feature type="compositionally biased region" description="Polar residues" evidence="10">
    <location>
        <begin position="352"/>
        <end position="372"/>
    </location>
</feature>
<keyword evidence="7 9" id="KW-0418">Kinase</keyword>
<keyword evidence="8 9" id="KW-0067">ATP-binding</keyword>
<feature type="compositionally biased region" description="Polar residues" evidence="10">
    <location>
        <begin position="435"/>
        <end position="446"/>
    </location>
</feature>
<dbReference type="Proteomes" id="UP000749293">
    <property type="component" value="Unassembled WGS sequence"/>
</dbReference>
<keyword evidence="6 9" id="KW-0547">Nucleotide-binding</keyword>
<evidence type="ECO:0000256" key="8">
    <source>
        <dbReference type="ARBA" id="ARBA00022840"/>
    </source>
</evidence>
<evidence type="ECO:0000313" key="12">
    <source>
        <dbReference type="Proteomes" id="UP000749293"/>
    </source>
</evidence>
<accession>A0A9P4YUN3</accession>
<feature type="region of interest" description="Disordered" evidence="10">
    <location>
        <begin position="349"/>
        <end position="374"/>
    </location>
</feature>
<comment type="function">
    <text evidence="9">Phosphorylates Ins(1,3,4,5,6)P5 at position 2 to form Ins(1,2,3,4,5,6)P6 (InsP6 or phytate).</text>
</comment>
<feature type="compositionally biased region" description="Polar residues" evidence="10">
    <location>
        <begin position="33"/>
        <end position="47"/>
    </location>
</feature>
<dbReference type="PANTHER" id="PTHR14456:SF2">
    <property type="entry name" value="INOSITOL-PENTAKISPHOSPHATE 2-KINASE"/>
    <property type="match status" value="1"/>
</dbReference>
<dbReference type="Pfam" id="PF06090">
    <property type="entry name" value="Ins_P5_2-kin"/>
    <property type="match status" value="1"/>
</dbReference>
<comment type="catalytic activity">
    <reaction evidence="9">
        <text>1D-myo-inositol 1,3,4,5,6-pentakisphosphate + ATP = 1D-myo-inositol hexakisphosphate + ADP + H(+)</text>
        <dbReference type="Rhea" id="RHEA:20313"/>
        <dbReference type="ChEBI" id="CHEBI:15378"/>
        <dbReference type="ChEBI" id="CHEBI:30616"/>
        <dbReference type="ChEBI" id="CHEBI:57733"/>
        <dbReference type="ChEBI" id="CHEBI:58130"/>
        <dbReference type="ChEBI" id="CHEBI:456216"/>
        <dbReference type="EC" id="2.7.1.158"/>
    </reaction>
</comment>
<name>A0A9P4YUN3_9HYPO</name>
<comment type="caution">
    <text evidence="11">The sequence shown here is derived from an EMBL/GenBank/DDBJ whole genome shotgun (WGS) entry which is preliminary data.</text>
</comment>
<comment type="function">
    <text evidence="1">Has kinase activity and phosphorylates inositol-1,3,4,5,6-pentakisphosphate (Ins(1,3,4,5,6)P5) to produce 1,2,3,4,5,6-hexakisphosphate (InsP6), also known as phytate.</text>
</comment>
<dbReference type="PANTHER" id="PTHR14456">
    <property type="entry name" value="INOSITOL POLYPHOSPHATE KINASE 1"/>
    <property type="match status" value="1"/>
</dbReference>
<evidence type="ECO:0000313" key="11">
    <source>
        <dbReference type="EMBL" id="KAF4121334.1"/>
    </source>
</evidence>
<evidence type="ECO:0000256" key="10">
    <source>
        <dbReference type="SAM" id="MobiDB-lite"/>
    </source>
</evidence>
<keyword evidence="5 9" id="KW-0808">Transferase</keyword>
<keyword evidence="12" id="KW-1185">Reference proteome</keyword>